<dbReference type="PANTHER" id="PTHR35894:SF1">
    <property type="entry name" value="PHOSPHORIBULOKINASE _ URIDINE KINASE FAMILY"/>
    <property type="match status" value="1"/>
</dbReference>
<sequence>MYEAHYGFREKPFSLIPDPYFFYSGRSQKLAMSLLEYGLSDQTGFVVVVGDVGSGKTTLIRRLLKTASRDVVVGLVSNTHPDLGDLLGAIVKAFDLDLGDEGKIARYHALIDFVIDRYAHGKRCVLIIDEAHHLSTSALEEVRMLSNVNADKDFVLQLILVGQNELKATLRRPDMRQFAQRVSVFHELTPMIAQETVGYIRHRLACAGGSPDLFDAGACAAAHHYAFGIPRLINILCDLALLIGFGENRAGIDVDVILDAVTVRAASGLGVFREDPEGVTREERRRAILKEIGREEDGAKSAPLETAVGDPLIGPACASEATRHAQRRAPSTKGRRTRGAGIGHPWQGGERWKSRTDRERWAVRERSAP</sequence>
<keyword evidence="4" id="KW-1185">Reference proteome</keyword>
<feature type="compositionally biased region" description="Basic and acidic residues" evidence="1">
    <location>
        <begin position="350"/>
        <end position="369"/>
    </location>
</feature>
<dbReference type="PANTHER" id="PTHR35894">
    <property type="entry name" value="GENERAL SECRETION PATHWAY PROTEIN A-RELATED"/>
    <property type="match status" value="1"/>
</dbReference>
<dbReference type="Gene3D" id="3.40.50.300">
    <property type="entry name" value="P-loop containing nucleotide triphosphate hydrolases"/>
    <property type="match status" value="1"/>
</dbReference>
<evidence type="ECO:0000256" key="1">
    <source>
        <dbReference type="SAM" id="MobiDB-lite"/>
    </source>
</evidence>
<evidence type="ECO:0000313" key="4">
    <source>
        <dbReference type="Proteomes" id="UP000516369"/>
    </source>
</evidence>
<dbReference type="InterPro" id="IPR052026">
    <property type="entry name" value="ExeA_AAA_ATPase_DNA-bind"/>
</dbReference>
<dbReference type="Proteomes" id="UP000516369">
    <property type="component" value="Chromosome"/>
</dbReference>
<dbReference type="RefSeq" id="WP_190260635.1">
    <property type="nucleotide sequence ID" value="NZ_CP053923.1"/>
</dbReference>
<dbReference type="KEGG" id="dvn:HQ394_13440"/>
<reference evidence="3 4" key="1">
    <citation type="submission" date="2020-05" db="EMBL/GenBank/DDBJ databases">
        <title>Complete closed genome sequence of Defluviicoccus vanus.</title>
        <authorList>
            <person name="Bessarab I."/>
            <person name="Arumugam K."/>
            <person name="Maszenan A.M."/>
            <person name="Seviour R.J."/>
            <person name="Williams R.B."/>
        </authorList>
    </citation>
    <scope>NUCLEOTIDE SEQUENCE [LARGE SCALE GENOMIC DNA]</scope>
    <source>
        <strain evidence="3 4">Ben 114</strain>
    </source>
</reference>
<name>A0A7H1N363_9PROT</name>
<dbReference type="AlphaFoldDB" id="A0A7H1N363"/>
<dbReference type="InterPro" id="IPR049945">
    <property type="entry name" value="AAA_22"/>
</dbReference>
<dbReference type="InterPro" id="IPR003593">
    <property type="entry name" value="AAA+_ATPase"/>
</dbReference>
<dbReference type="SMART" id="SM00382">
    <property type="entry name" value="AAA"/>
    <property type="match status" value="1"/>
</dbReference>
<feature type="domain" description="AAA+ ATPase" evidence="2">
    <location>
        <begin position="42"/>
        <end position="183"/>
    </location>
</feature>
<feature type="region of interest" description="Disordered" evidence="1">
    <location>
        <begin position="311"/>
        <end position="369"/>
    </location>
</feature>
<dbReference type="Pfam" id="PF13401">
    <property type="entry name" value="AAA_22"/>
    <property type="match status" value="1"/>
</dbReference>
<gene>
    <name evidence="3" type="ORF">HQ394_13440</name>
</gene>
<dbReference type="InterPro" id="IPR027417">
    <property type="entry name" value="P-loop_NTPase"/>
</dbReference>
<accession>A0A7H1N363</accession>
<dbReference type="GO" id="GO:0016887">
    <property type="term" value="F:ATP hydrolysis activity"/>
    <property type="evidence" value="ECO:0007669"/>
    <property type="project" value="InterPro"/>
</dbReference>
<dbReference type="EMBL" id="CP053923">
    <property type="protein sequence ID" value="QNT70149.1"/>
    <property type="molecule type" value="Genomic_DNA"/>
</dbReference>
<evidence type="ECO:0000259" key="2">
    <source>
        <dbReference type="SMART" id="SM00382"/>
    </source>
</evidence>
<organism evidence="3 4">
    <name type="scientific">Defluviicoccus vanus</name>
    <dbReference type="NCBI Taxonomy" id="111831"/>
    <lineage>
        <taxon>Bacteria</taxon>
        <taxon>Pseudomonadati</taxon>
        <taxon>Pseudomonadota</taxon>
        <taxon>Alphaproteobacteria</taxon>
        <taxon>Rhodospirillales</taxon>
        <taxon>Rhodospirillaceae</taxon>
        <taxon>Defluviicoccus</taxon>
    </lineage>
</organism>
<evidence type="ECO:0000313" key="3">
    <source>
        <dbReference type="EMBL" id="QNT70149.1"/>
    </source>
</evidence>
<dbReference type="SUPFAM" id="SSF52540">
    <property type="entry name" value="P-loop containing nucleoside triphosphate hydrolases"/>
    <property type="match status" value="1"/>
</dbReference>
<proteinExistence type="predicted"/>
<protein>
    <submittedName>
        <fullName evidence="3">AAA family ATPase</fullName>
    </submittedName>
</protein>